<accession>A0A6A2Y446</accession>
<reference evidence="3" key="1">
    <citation type="submission" date="2019-09" db="EMBL/GenBank/DDBJ databases">
        <title>Draft genome information of white flower Hibiscus syriacus.</title>
        <authorList>
            <person name="Kim Y.-M."/>
        </authorList>
    </citation>
    <scope>NUCLEOTIDE SEQUENCE [LARGE SCALE GENOMIC DNA]</scope>
    <source>
        <strain evidence="3">YM2019G1</strain>
    </source>
</reference>
<sequence>MNTSSNILQVWELDTDHDFLIDKENLIRYGNHALTYGLLKESFLRFQGNLKSKVEGKMGYEDFVTLYYQRRINLQNLVWSTEVIPGFDTDDSFFFDCMLQAIRKVFNILFNLNKLLLLKVETLSLFVSESQFAFIHGRQILDCSFIANEGIDLWRKKGLKGCVFKVDFKKAYDTVDWNILFKVMNKMGFGSKWCNWIRKCVTTVSVSVLVNGVPSVEFPMAKGLRQGHFPTEYLGLPLGAKRNSLLLWDPIVQNFYKKLVGWKAHTLSIAGRLILLKIVLCSLPIYFMSLFKIPSSVIAKLNSIMASFLWGGGVEAKKIQWVNRSTVCVGKNAGGLGFLDISYMNRALLGKWSWRFANDRETMWKKVICCKFNLDPNVLMFNEKLPAYASWIWKSVVSNHFKQDQFGVKFRNLYKVRVGDGGSIKFWYDCWAHDYPLNLVFLRMFVLSVNKYGKLNEFGEFRSSDGLVWRGNGEGVYTVNSSVKLCCPASIEDSFWMKYVWRDWCLESGAFQGNAQNFLFAWEELVPNSKLWSFIPGVVLWSIWKWRNAIVFDGGSDPSLGDSCSYSSSPIIKIVSWSHPQKGFIKLNVDAAVTADWRKSGVGGILRVEDGSVVGSFKEAAVPGPPILIELMAIKKGLSYFASIRQRFKERLIVESDSKLAVDWVKNRERCPYVYIDLLKDIGDMFRGLNGIIRWVARSANVRLTL</sequence>
<dbReference type="CDD" id="cd06222">
    <property type="entry name" value="RNase_H_like"/>
    <property type="match status" value="1"/>
</dbReference>
<organism evidence="3 4">
    <name type="scientific">Hibiscus syriacus</name>
    <name type="common">Rose of Sharon</name>
    <dbReference type="NCBI Taxonomy" id="106335"/>
    <lineage>
        <taxon>Eukaryota</taxon>
        <taxon>Viridiplantae</taxon>
        <taxon>Streptophyta</taxon>
        <taxon>Embryophyta</taxon>
        <taxon>Tracheophyta</taxon>
        <taxon>Spermatophyta</taxon>
        <taxon>Magnoliopsida</taxon>
        <taxon>eudicotyledons</taxon>
        <taxon>Gunneridae</taxon>
        <taxon>Pentapetalae</taxon>
        <taxon>rosids</taxon>
        <taxon>malvids</taxon>
        <taxon>Malvales</taxon>
        <taxon>Malvaceae</taxon>
        <taxon>Malvoideae</taxon>
        <taxon>Hibiscus</taxon>
    </lineage>
</organism>
<dbReference type="Gene3D" id="1.10.238.10">
    <property type="entry name" value="EF-hand"/>
    <property type="match status" value="1"/>
</dbReference>
<dbReference type="Pfam" id="PF00078">
    <property type="entry name" value="RVT_1"/>
    <property type="match status" value="1"/>
</dbReference>
<dbReference type="InterPro" id="IPR036397">
    <property type="entry name" value="RNaseH_sf"/>
</dbReference>
<comment type="caution">
    <text evidence="3">The sequence shown here is derived from an EMBL/GenBank/DDBJ whole genome shotgun (WGS) entry which is preliminary data.</text>
</comment>
<dbReference type="PANTHER" id="PTHR33116">
    <property type="entry name" value="REVERSE TRANSCRIPTASE ZINC-BINDING DOMAIN-CONTAINING PROTEIN-RELATED-RELATED"/>
    <property type="match status" value="1"/>
</dbReference>
<proteinExistence type="predicted"/>
<dbReference type="InterPro" id="IPR044730">
    <property type="entry name" value="RNase_H-like_dom_plant"/>
</dbReference>
<dbReference type="Gene3D" id="3.30.420.10">
    <property type="entry name" value="Ribonuclease H-like superfamily/Ribonuclease H"/>
    <property type="match status" value="1"/>
</dbReference>
<dbReference type="EMBL" id="VEPZ02001507">
    <property type="protein sequence ID" value="KAE8670566.1"/>
    <property type="molecule type" value="Genomic_DNA"/>
</dbReference>
<evidence type="ECO:0000259" key="2">
    <source>
        <dbReference type="Pfam" id="PF13456"/>
    </source>
</evidence>
<feature type="domain" description="RNase H type-1" evidence="2">
    <location>
        <begin position="588"/>
        <end position="701"/>
    </location>
</feature>
<evidence type="ECO:0000313" key="3">
    <source>
        <dbReference type="EMBL" id="KAE8670566.1"/>
    </source>
</evidence>
<evidence type="ECO:0000313" key="4">
    <source>
        <dbReference type="Proteomes" id="UP000436088"/>
    </source>
</evidence>
<dbReference type="InterPro" id="IPR002156">
    <property type="entry name" value="RNaseH_domain"/>
</dbReference>
<keyword evidence="4" id="KW-1185">Reference proteome</keyword>
<dbReference type="AlphaFoldDB" id="A0A6A2Y446"/>
<protein>
    <recommendedName>
        <fullName evidence="5">Reverse transcriptase domain-containing protein</fullName>
    </recommendedName>
</protein>
<evidence type="ECO:0000259" key="1">
    <source>
        <dbReference type="Pfam" id="PF00078"/>
    </source>
</evidence>
<dbReference type="Pfam" id="PF13456">
    <property type="entry name" value="RVT_3"/>
    <property type="match status" value="1"/>
</dbReference>
<dbReference type="InterPro" id="IPR012337">
    <property type="entry name" value="RNaseH-like_sf"/>
</dbReference>
<dbReference type="GO" id="GO:0003676">
    <property type="term" value="F:nucleic acid binding"/>
    <property type="evidence" value="ECO:0007669"/>
    <property type="project" value="InterPro"/>
</dbReference>
<feature type="domain" description="Reverse transcriptase" evidence="1">
    <location>
        <begin position="112"/>
        <end position="227"/>
    </location>
</feature>
<evidence type="ECO:0008006" key="5">
    <source>
        <dbReference type="Google" id="ProtNLM"/>
    </source>
</evidence>
<name>A0A6A2Y446_HIBSY</name>
<dbReference type="Proteomes" id="UP000436088">
    <property type="component" value="Unassembled WGS sequence"/>
</dbReference>
<gene>
    <name evidence="3" type="ORF">F3Y22_tig00112124pilonHSYRG00037</name>
</gene>
<dbReference type="InterPro" id="IPR000477">
    <property type="entry name" value="RT_dom"/>
</dbReference>
<dbReference type="PANTHER" id="PTHR33116:SF75">
    <property type="entry name" value="RIBONUCLEASE H PROTEIN"/>
    <property type="match status" value="1"/>
</dbReference>
<dbReference type="SUPFAM" id="SSF53098">
    <property type="entry name" value="Ribonuclease H-like"/>
    <property type="match status" value="1"/>
</dbReference>
<dbReference type="GO" id="GO:0004523">
    <property type="term" value="F:RNA-DNA hybrid ribonuclease activity"/>
    <property type="evidence" value="ECO:0007669"/>
    <property type="project" value="InterPro"/>
</dbReference>